<organism evidence="1 2">
    <name type="scientific">Octopus vulgaris</name>
    <name type="common">Common octopus</name>
    <dbReference type="NCBI Taxonomy" id="6645"/>
    <lineage>
        <taxon>Eukaryota</taxon>
        <taxon>Metazoa</taxon>
        <taxon>Spiralia</taxon>
        <taxon>Lophotrochozoa</taxon>
        <taxon>Mollusca</taxon>
        <taxon>Cephalopoda</taxon>
        <taxon>Coleoidea</taxon>
        <taxon>Octopodiformes</taxon>
        <taxon>Octopoda</taxon>
        <taxon>Incirrata</taxon>
        <taxon>Octopodidae</taxon>
        <taxon>Octopus</taxon>
    </lineage>
</organism>
<evidence type="ECO:0000313" key="2">
    <source>
        <dbReference type="Proteomes" id="UP001162480"/>
    </source>
</evidence>
<dbReference type="Proteomes" id="UP001162480">
    <property type="component" value="Chromosome 18"/>
</dbReference>
<accession>A0AA36BJZ4</accession>
<sequence length="155" mass="17488">MIRILLDIIIKSKTRNSVCNTIISVVPHSTSIQDAKNSHKSSNRDEELTSAQDMKDPYLNICFLLHNTGCGAADFCMEKANKTCDKARESYPEKEGYDVNYCKEERQVFRLLKAIKPFEKCVRGRLTGNIREAATQISDNEAGNQEIVMPRGSNN</sequence>
<protein>
    <submittedName>
        <fullName evidence="1">Uncharacterized protein</fullName>
    </submittedName>
</protein>
<name>A0AA36BJZ4_OCTVU</name>
<reference evidence="1" key="1">
    <citation type="submission" date="2023-08" db="EMBL/GenBank/DDBJ databases">
        <authorList>
            <person name="Alioto T."/>
            <person name="Alioto T."/>
            <person name="Gomez Garrido J."/>
        </authorList>
    </citation>
    <scope>NUCLEOTIDE SEQUENCE</scope>
</reference>
<evidence type="ECO:0000313" key="1">
    <source>
        <dbReference type="EMBL" id="CAI9735835.1"/>
    </source>
</evidence>
<dbReference type="AlphaFoldDB" id="A0AA36BJZ4"/>
<dbReference type="EMBL" id="OX597831">
    <property type="protein sequence ID" value="CAI9735835.1"/>
    <property type="molecule type" value="Genomic_DNA"/>
</dbReference>
<keyword evidence="2" id="KW-1185">Reference proteome</keyword>
<gene>
    <name evidence="1" type="ORF">OCTVUL_1B004636</name>
</gene>
<proteinExistence type="predicted"/>